<reference evidence="3" key="1">
    <citation type="submission" date="2016-11" db="UniProtKB">
        <authorList>
            <consortium name="WormBaseParasite"/>
        </authorList>
    </citation>
    <scope>IDENTIFICATION</scope>
</reference>
<keyword evidence="2" id="KW-1185">Reference proteome</keyword>
<dbReference type="AlphaFoldDB" id="A0A1I8FKH6"/>
<evidence type="ECO:0000313" key="2">
    <source>
        <dbReference type="Proteomes" id="UP000095280"/>
    </source>
</evidence>
<protein>
    <submittedName>
        <fullName evidence="3">Dimer_Tnp_hAT domain-containing protein</fullName>
    </submittedName>
</protein>
<proteinExistence type="predicted"/>
<organism evidence="2 3">
    <name type="scientific">Macrostomum lignano</name>
    <dbReference type="NCBI Taxonomy" id="282301"/>
    <lineage>
        <taxon>Eukaryota</taxon>
        <taxon>Metazoa</taxon>
        <taxon>Spiralia</taxon>
        <taxon>Lophotrochozoa</taxon>
        <taxon>Platyhelminthes</taxon>
        <taxon>Rhabditophora</taxon>
        <taxon>Macrostomorpha</taxon>
        <taxon>Macrostomida</taxon>
        <taxon>Macrostomidae</taxon>
        <taxon>Macrostomum</taxon>
    </lineage>
</organism>
<sequence>KLLNASRHYTPTIKRLLRFAKLCSSPSELLNRTGSRPVKAEAASSDSQQSQSMLDLSADALLSVNVCDMICSSNSAMNSTNCWTMSSACRHGRLDCSPRAAQRRSSSFCLSGHRQGRLGLGGLAPSGVFLACARVLHRLEADSRLADAWHMRICELQVRATSHRHGAAGPLPAWPVGLGHRHRHAGPFRSCAKASAAWSCSAACCCSRVGPDRPRLAADATDDAAANFSSTPTPTSSSSRLADPKLWDCLLRSACKNSPIPISLAALSAVLEQPQLLRQAVFACRINTAQFPAGFLSKRLRADLKLHAACLSSDSLA</sequence>
<evidence type="ECO:0000256" key="1">
    <source>
        <dbReference type="SAM" id="MobiDB-lite"/>
    </source>
</evidence>
<dbReference type="WBParaSite" id="maker-unitig_37789-snap-gene-0.2-mRNA-1">
    <property type="protein sequence ID" value="maker-unitig_37789-snap-gene-0.2-mRNA-1"/>
    <property type="gene ID" value="maker-unitig_37789-snap-gene-0.2"/>
</dbReference>
<feature type="region of interest" description="Disordered" evidence="1">
    <location>
        <begin position="29"/>
        <end position="51"/>
    </location>
</feature>
<accession>A0A1I8FKH6</accession>
<name>A0A1I8FKH6_9PLAT</name>
<dbReference type="Proteomes" id="UP000095280">
    <property type="component" value="Unplaced"/>
</dbReference>
<feature type="compositionally biased region" description="Low complexity" evidence="1">
    <location>
        <begin position="42"/>
        <end position="51"/>
    </location>
</feature>
<evidence type="ECO:0000313" key="3">
    <source>
        <dbReference type="WBParaSite" id="maker-unitig_37789-snap-gene-0.2-mRNA-1"/>
    </source>
</evidence>